<dbReference type="InterPro" id="IPR000182">
    <property type="entry name" value="GNAT_dom"/>
</dbReference>
<dbReference type="Proteomes" id="UP001597380">
    <property type="component" value="Unassembled WGS sequence"/>
</dbReference>
<comment type="caution">
    <text evidence="2">The sequence shown here is derived from an EMBL/GenBank/DDBJ whole genome shotgun (WGS) entry which is preliminary data.</text>
</comment>
<evidence type="ECO:0000259" key="1">
    <source>
        <dbReference type="PROSITE" id="PS51186"/>
    </source>
</evidence>
<dbReference type="InterPro" id="IPR016181">
    <property type="entry name" value="Acyl_CoA_acyltransferase"/>
</dbReference>
<name>A0ABW4XTZ9_9GAMM</name>
<gene>
    <name evidence="2" type="ORF">ACFSJ3_17390</name>
</gene>
<proteinExistence type="predicted"/>
<evidence type="ECO:0000313" key="3">
    <source>
        <dbReference type="Proteomes" id="UP001597380"/>
    </source>
</evidence>
<dbReference type="Pfam" id="PF13673">
    <property type="entry name" value="Acetyltransf_10"/>
    <property type="match status" value="1"/>
</dbReference>
<sequence>MQKYDWSILSFDELDKLQLLALLQLRQEVFMLEQNSLYLDIDDADPGCHHLLMTEQGELRGYARLTPPGVCHSKYPVLGRIVLAKEARGGGTGKVLIEKGLDWLHRHFPKQSIKISAQEALVDYYQHFGFEVVSEPYDDGGVMHLDMLLAPEDYQA</sequence>
<dbReference type="Gene3D" id="3.40.630.30">
    <property type="match status" value="1"/>
</dbReference>
<dbReference type="EMBL" id="JBHUHT010000029">
    <property type="protein sequence ID" value="MFD2097768.1"/>
    <property type="molecule type" value="Genomic_DNA"/>
</dbReference>
<feature type="domain" description="N-acetyltransferase" evidence="1">
    <location>
        <begin position="9"/>
        <end position="152"/>
    </location>
</feature>
<dbReference type="SUPFAM" id="SSF55729">
    <property type="entry name" value="Acyl-CoA N-acyltransferases (Nat)"/>
    <property type="match status" value="1"/>
</dbReference>
<reference evidence="3" key="1">
    <citation type="journal article" date="2019" name="Int. J. Syst. Evol. Microbiol.">
        <title>The Global Catalogue of Microorganisms (GCM) 10K type strain sequencing project: providing services to taxonomists for standard genome sequencing and annotation.</title>
        <authorList>
            <consortium name="The Broad Institute Genomics Platform"/>
            <consortium name="The Broad Institute Genome Sequencing Center for Infectious Disease"/>
            <person name="Wu L."/>
            <person name="Ma J."/>
        </authorList>
    </citation>
    <scope>NUCLEOTIDE SEQUENCE [LARGE SCALE GENOMIC DNA]</scope>
    <source>
        <strain evidence="3">CGMCC 1.10992</strain>
    </source>
</reference>
<organism evidence="2 3">
    <name type="scientific">Corallincola platygyrae</name>
    <dbReference type="NCBI Taxonomy" id="1193278"/>
    <lineage>
        <taxon>Bacteria</taxon>
        <taxon>Pseudomonadati</taxon>
        <taxon>Pseudomonadota</taxon>
        <taxon>Gammaproteobacteria</taxon>
        <taxon>Alteromonadales</taxon>
        <taxon>Psychromonadaceae</taxon>
        <taxon>Corallincola</taxon>
    </lineage>
</organism>
<dbReference type="CDD" id="cd04301">
    <property type="entry name" value="NAT_SF"/>
    <property type="match status" value="1"/>
</dbReference>
<keyword evidence="3" id="KW-1185">Reference proteome</keyword>
<evidence type="ECO:0000313" key="2">
    <source>
        <dbReference type="EMBL" id="MFD2097768.1"/>
    </source>
</evidence>
<accession>A0ABW4XTZ9</accession>
<dbReference type="RefSeq" id="WP_345342026.1">
    <property type="nucleotide sequence ID" value="NZ_BAABLI010000033.1"/>
</dbReference>
<dbReference type="PROSITE" id="PS51186">
    <property type="entry name" value="GNAT"/>
    <property type="match status" value="1"/>
</dbReference>
<protein>
    <submittedName>
        <fullName evidence="2">GNAT family N-acetyltransferase</fullName>
    </submittedName>
</protein>